<feature type="non-terminal residue" evidence="4">
    <location>
        <position position="1"/>
    </location>
</feature>
<accession>E2B0N5</accession>
<dbReference type="Pfam" id="PF03221">
    <property type="entry name" value="HTH_Tnp_Tc5"/>
    <property type="match status" value="1"/>
</dbReference>
<dbReference type="GO" id="GO:0003677">
    <property type="term" value="F:DNA binding"/>
    <property type="evidence" value="ECO:0007669"/>
    <property type="project" value="UniProtKB-KW"/>
</dbReference>
<comment type="subcellular location">
    <subcellularLocation>
        <location evidence="1">Nucleus</location>
    </subcellularLocation>
</comment>
<keyword evidence="5" id="KW-1185">Reference proteome</keyword>
<evidence type="ECO:0000259" key="3">
    <source>
        <dbReference type="PROSITE" id="PS51253"/>
    </source>
</evidence>
<reference evidence="4 5" key="1">
    <citation type="journal article" date="2010" name="Science">
        <title>Genomic comparison of the ants Camponotus floridanus and Harpegnathos saltator.</title>
        <authorList>
            <person name="Bonasio R."/>
            <person name="Zhang G."/>
            <person name="Ye C."/>
            <person name="Mutti N.S."/>
            <person name="Fang X."/>
            <person name="Qin N."/>
            <person name="Donahue G."/>
            <person name="Yang P."/>
            <person name="Li Q."/>
            <person name="Li C."/>
            <person name="Zhang P."/>
            <person name="Huang Z."/>
            <person name="Berger S.L."/>
            <person name="Reinberg D."/>
            <person name="Wang J."/>
            <person name="Liebig J."/>
        </authorList>
    </citation>
    <scope>NUCLEOTIDE SEQUENCE [LARGE SCALE GENOMIC DNA]</scope>
    <source>
        <strain evidence="5">C129</strain>
    </source>
</reference>
<feature type="domain" description="HTH CENPB-type" evidence="3">
    <location>
        <begin position="1"/>
        <end position="52"/>
    </location>
</feature>
<dbReference type="PROSITE" id="PS51253">
    <property type="entry name" value="HTH_CENPB"/>
    <property type="match status" value="1"/>
</dbReference>
<organism evidence="5">
    <name type="scientific">Camponotus floridanus</name>
    <name type="common">Florida carpenter ant</name>
    <dbReference type="NCBI Taxonomy" id="104421"/>
    <lineage>
        <taxon>Eukaryota</taxon>
        <taxon>Metazoa</taxon>
        <taxon>Ecdysozoa</taxon>
        <taxon>Arthropoda</taxon>
        <taxon>Hexapoda</taxon>
        <taxon>Insecta</taxon>
        <taxon>Pterygota</taxon>
        <taxon>Neoptera</taxon>
        <taxon>Endopterygota</taxon>
        <taxon>Hymenoptera</taxon>
        <taxon>Apocrita</taxon>
        <taxon>Aculeata</taxon>
        <taxon>Formicoidea</taxon>
        <taxon>Formicidae</taxon>
        <taxon>Formicinae</taxon>
        <taxon>Camponotus</taxon>
    </lineage>
</organism>
<dbReference type="InParanoid" id="E2B0N5"/>
<dbReference type="Gene3D" id="1.10.10.60">
    <property type="entry name" value="Homeodomain-like"/>
    <property type="match status" value="1"/>
</dbReference>
<dbReference type="InterPro" id="IPR009057">
    <property type="entry name" value="Homeodomain-like_sf"/>
</dbReference>
<proteinExistence type="predicted"/>
<dbReference type="InterPro" id="IPR006600">
    <property type="entry name" value="HTH_CenpB_DNA-bd_dom"/>
</dbReference>
<dbReference type="Proteomes" id="UP000000311">
    <property type="component" value="Unassembled WGS sequence"/>
</dbReference>
<protein>
    <recommendedName>
        <fullName evidence="3">HTH CENPB-type domain-containing protein</fullName>
    </recommendedName>
</protein>
<evidence type="ECO:0000256" key="1">
    <source>
        <dbReference type="ARBA" id="ARBA00004123"/>
    </source>
</evidence>
<keyword evidence="2" id="KW-0238">DNA-binding</keyword>
<dbReference type="AlphaFoldDB" id="E2B0N5"/>
<sequence length="53" mass="6180">FMQARLEGIPVHDQTIRRWALYHAKIIGLTDFIASLQWVNKFKGSFGFSSRKI</sequence>
<evidence type="ECO:0000313" key="5">
    <source>
        <dbReference type="Proteomes" id="UP000000311"/>
    </source>
</evidence>
<dbReference type="GO" id="GO:0005634">
    <property type="term" value="C:nucleus"/>
    <property type="evidence" value="ECO:0007669"/>
    <property type="project" value="UniProtKB-SubCell"/>
</dbReference>
<evidence type="ECO:0000313" key="4">
    <source>
        <dbReference type="EMBL" id="EFN60757.1"/>
    </source>
</evidence>
<dbReference type="EMBL" id="GL444663">
    <property type="protein sequence ID" value="EFN60757.1"/>
    <property type="molecule type" value="Genomic_DNA"/>
</dbReference>
<feature type="non-terminal residue" evidence="4">
    <location>
        <position position="53"/>
    </location>
</feature>
<evidence type="ECO:0000256" key="2">
    <source>
        <dbReference type="ARBA" id="ARBA00023125"/>
    </source>
</evidence>
<dbReference type="SUPFAM" id="SSF46689">
    <property type="entry name" value="Homeodomain-like"/>
    <property type="match status" value="1"/>
</dbReference>
<gene>
    <name evidence="4" type="ORF">EAG_00777</name>
</gene>
<name>E2B0N5_CAMFO</name>